<dbReference type="OrthoDB" id="74240at2759"/>
<sequence>MQHTVSRKAGQLTLKHFILKQEVLDFYKSTIRASRAITDPVTRGETVAWIRSEIERNRHISDPGIIEDRLKVCRRELRTTLPNLR</sequence>
<feature type="domain" description="Complex 1 LYR protein" evidence="1">
    <location>
        <begin position="21"/>
        <end position="78"/>
    </location>
</feature>
<comment type="caution">
    <text evidence="2">The sequence shown here is derived from an EMBL/GenBank/DDBJ whole genome shotgun (WGS) entry which is preliminary data.</text>
</comment>
<dbReference type="Pfam" id="PF05347">
    <property type="entry name" value="Complex1_LYR"/>
    <property type="match status" value="1"/>
</dbReference>
<dbReference type="EMBL" id="QPFP01000264">
    <property type="protein sequence ID" value="TEB18378.1"/>
    <property type="molecule type" value="Genomic_DNA"/>
</dbReference>
<evidence type="ECO:0000313" key="2">
    <source>
        <dbReference type="EMBL" id="TEB18378.1"/>
    </source>
</evidence>
<dbReference type="InterPro" id="IPR008011">
    <property type="entry name" value="Complex1_LYR_dom"/>
</dbReference>
<dbReference type="Proteomes" id="UP000298030">
    <property type="component" value="Unassembled WGS sequence"/>
</dbReference>
<evidence type="ECO:0000259" key="1">
    <source>
        <dbReference type="Pfam" id="PF05347"/>
    </source>
</evidence>
<dbReference type="STRING" id="71717.A0A4Y7SAF5"/>
<accession>A0A4Y7SAF5</accession>
<name>A0A4Y7SAF5_COPMI</name>
<organism evidence="2 3">
    <name type="scientific">Coprinellus micaceus</name>
    <name type="common">Glistening ink-cap mushroom</name>
    <name type="synonym">Coprinus micaceus</name>
    <dbReference type="NCBI Taxonomy" id="71717"/>
    <lineage>
        <taxon>Eukaryota</taxon>
        <taxon>Fungi</taxon>
        <taxon>Dikarya</taxon>
        <taxon>Basidiomycota</taxon>
        <taxon>Agaricomycotina</taxon>
        <taxon>Agaricomycetes</taxon>
        <taxon>Agaricomycetidae</taxon>
        <taxon>Agaricales</taxon>
        <taxon>Agaricineae</taxon>
        <taxon>Psathyrellaceae</taxon>
        <taxon>Coprinellus</taxon>
    </lineage>
</organism>
<gene>
    <name evidence="2" type="ORF">FA13DRAFT_1699291</name>
</gene>
<keyword evidence="3" id="KW-1185">Reference proteome</keyword>
<reference evidence="2 3" key="1">
    <citation type="journal article" date="2019" name="Nat. Ecol. Evol.">
        <title>Megaphylogeny resolves global patterns of mushroom evolution.</title>
        <authorList>
            <person name="Varga T."/>
            <person name="Krizsan K."/>
            <person name="Foldi C."/>
            <person name="Dima B."/>
            <person name="Sanchez-Garcia M."/>
            <person name="Sanchez-Ramirez S."/>
            <person name="Szollosi G.J."/>
            <person name="Szarkandi J.G."/>
            <person name="Papp V."/>
            <person name="Albert L."/>
            <person name="Andreopoulos W."/>
            <person name="Angelini C."/>
            <person name="Antonin V."/>
            <person name="Barry K.W."/>
            <person name="Bougher N.L."/>
            <person name="Buchanan P."/>
            <person name="Buyck B."/>
            <person name="Bense V."/>
            <person name="Catcheside P."/>
            <person name="Chovatia M."/>
            <person name="Cooper J."/>
            <person name="Damon W."/>
            <person name="Desjardin D."/>
            <person name="Finy P."/>
            <person name="Geml J."/>
            <person name="Haridas S."/>
            <person name="Hughes K."/>
            <person name="Justo A."/>
            <person name="Karasinski D."/>
            <person name="Kautmanova I."/>
            <person name="Kiss B."/>
            <person name="Kocsube S."/>
            <person name="Kotiranta H."/>
            <person name="LaButti K.M."/>
            <person name="Lechner B.E."/>
            <person name="Liimatainen K."/>
            <person name="Lipzen A."/>
            <person name="Lukacs Z."/>
            <person name="Mihaltcheva S."/>
            <person name="Morgado L.N."/>
            <person name="Niskanen T."/>
            <person name="Noordeloos M.E."/>
            <person name="Ohm R.A."/>
            <person name="Ortiz-Santana B."/>
            <person name="Ovrebo C."/>
            <person name="Racz N."/>
            <person name="Riley R."/>
            <person name="Savchenko A."/>
            <person name="Shiryaev A."/>
            <person name="Soop K."/>
            <person name="Spirin V."/>
            <person name="Szebenyi C."/>
            <person name="Tomsovsky M."/>
            <person name="Tulloss R.E."/>
            <person name="Uehling J."/>
            <person name="Grigoriev I.V."/>
            <person name="Vagvolgyi C."/>
            <person name="Papp T."/>
            <person name="Martin F.M."/>
            <person name="Miettinen O."/>
            <person name="Hibbett D.S."/>
            <person name="Nagy L.G."/>
        </authorList>
    </citation>
    <scope>NUCLEOTIDE SEQUENCE [LARGE SCALE GENOMIC DNA]</scope>
    <source>
        <strain evidence="2 3">FP101781</strain>
    </source>
</reference>
<evidence type="ECO:0000313" key="3">
    <source>
        <dbReference type="Proteomes" id="UP000298030"/>
    </source>
</evidence>
<dbReference type="AlphaFoldDB" id="A0A4Y7SAF5"/>
<protein>
    <recommendedName>
        <fullName evidence="1">Complex 1 LYR protein domain-containing protein</fullName>
    </recommendedName>
</protein>
<proteinExistence type="predicted"/>